<sequence length="70" mass="8275">MLKEDLLRDIREASHKNQFSLTLERASIDNEESFESLIRELQDEQKIRIREYSKKGDSINLIGFLKYASD</sequence>
<accession>A0AAX6NEA6</accession>
<dbReference type="EMBL" id="JAPTGD010000002">
    <property type="protein sequence ID" value="MDU9694117.1"/>
    <property type="molecule type" value="Genomic_DNA"/>
</dbReference>
<reference evidence="1" key="1">
    <citation type="journal article" date="2022" name="J Environ Chem Eng">
        <title>Biodegradation of petroleum oil using a constructed nonpathogenic and heavy metal-tolerant bacterial consortium isolated from marine sponges.</title>
        <authorList>
            <person name="Dechsakulwatana C."/>
            <person name="Rungsihiranrut A."/>
            <person name="Muangchinda C."/>
            <person name="Ningthoujam R."/>
            <person name="Klankeo P."/>
            <person name="Pinyakong O."/>
        </authorList>
    </citation>
    <scope>NUCLEOTIDE SEQUENCE</scope>
    <source>
        <strain evidence="1">TL01-2</strain>
    </source>
</reference>
<evidence type="ECO:0000313" key="1">
    <source>
        <dbReference type="EMBL" id="MDU9694117.1"/>
    </source>
</evidence>
<dbReference type="Proteomes" id="UP001269400">
    <property type="component" value="Unassembled WGS sequence"/>
</dbReference>
<proteinExistence type="predicted"/>
<name>A0AAX6NEA6_PRIAR</name>
<gene>
    <name evidence="1" type="ORF">O0Q50_23315</name>
</gene>
<comment type="caution">
    <text evidence="1">The sequence shown here is derived from an EMBL/GenBank/DDBJ whole genome shotgun (WGS) entry which is preliminary data.</text>
</comment>
<dbReference type="AlphaFoldDB" id="A0AAX6NEA6"/>
<protein>
    <submittedName>
        <fullName evidence="1">Uncharacterized protein</fullName>
    </submittedName>
</protein>
<reference evidence="1" key="2">
    <citation type="submission" date="2022-12" db="EMBL/GenBank/DDBJ databases">
        <authorList>
            <person name="Dechsakulwatana C."/>
            <person name="Rungsihiranrut A."/>
            <person name="Muangchinda C."/>
            <person name="Ningthoujam R."/>
            <person name="Klankeo P."/>
            <person name="Pinyakong O."/>
        </authorList>
    </citation>
    <scope>NUCLEOTIDE SEQUENCE</scope>
    <source>
        <strain evidence="1">TL01-2</strain>
    </source>
</reference>
<evidence type="ECO:0000313" key="2">
    <source>
        <dbReference type="Proteomes" id="UP001269400"/>
    </source>
</evidence>
<dbReference type="RefSeq" id="WP_316911330.1">
    <property type="nucleotide sequence ID" value="NZ_JAPTGD010000002.1"/>
</dbReference>
<organism evidence="1 2">
    <name type="scientific">Priestia aryabhattai</name>
    <name type="common">Bacillus aryabhattai</name>
    <dbReference type="NCBI Taxonomy" id="412384"/>
    <lineage>
        <taxon>Bacteria</taxon>
        <taxon>Bacillati</taxon>
        <taxon>Bacillota</taxon>
        <taxon>Bacilli</taxon>
        <taxon>Bacillales</taxon>
        <taxon>Bacillaceae</taxon>
        <taxon>Priestia</taxon>
    </lineage>
</organism>